<gene>
    <name evidence="2" type="ORF">N7509_003087</name>
</gene>
<proteinExistence type="predicted"/>
<dbReference type="GeneID" id="81366704"/>
<name>A0A9W9W4C8_9EURO</name>
<dbReference type="Proteomes" id="UP001147747">
    <property type="component" value="Unassembled WGS sequence"/>
</dbReference>
<evidence type="ECO:0000313" key="2">
    <source>
        <dbReference type="EMBL" id="KAJ5403216.1"/>
    </source>
</evidence>
<sequence length="176" mass="19937">MHRCFRALPPICEVEPDELSTILTPSIAFISIPQNDVIQKGPFGKALKPILENLQVPLSNESSRIVVPCFTRQLPLIYKSFPEAKVLKIMEDCADAEASIRSIRLKPHISSPYLFKMSLACQITGALRTITPWDVFQTTEATRILDKLKPDFWLYREVAAVCGAQDNMNRHQIWLA</sequence>
<dbReference type="Pfam" id="PF04183">
    <property type="entry name" value="IucA_IucC"/>
    <property type="match status" value="1"/>
</dbReference>
<dbReference type="EMBL" id="JAPZBU010000005">
    <property type="protein sequence ID" value="KAJ5403216.1"/>
    <property type="molecule type" value="Genomic_DNA"/>
</dbReference>
<dbReference type="AlphaFoldDB" id="A0A9W9W4C8"/>
<accession>A0A9W9W4C8</accession>
<dbReference type="RefSeq" id="XP_056490458.1">
    <property type="nucleotide sequence ID" value="XM_056627724.1"/>
</dbReference>
<organism evidence="2 3">
    <name type="scientific">Penicillium cosmopolitanum</name>
    <dbReference type="NCBI Taxonomy" id="1131564"/>
    <lineage>
        <taxon>Eukaryota</taxon>
        <taxon>Fungi</taxon>
        <taxon>Dikarya</taxon>
        <taxon>Ascomycota</taxon>
        <taxon>Pezizomycotina</taxon>
        <taxon>Eurotiomycetes</taxon>
        <taxon>Eurotiomycetidae</taxon>
        <taxon>Eurotiales</taxon>
        <taxon>Aspergillaceae</taxon>
        <taxon>Penicillium</taxon>
    </lineage>
</organism>
<evidence type="ECO:0000259" key="1">
    <source>
        <dbReference type="Pfam" id="PF04183"/>
    </source>
</evidence>
<dbReference type="OrthoDB" id="2117718at2759"/>
<reference evidence="2" key="2">
    <citation type="journal article" date="2023" name="IMA Fungus">
        <title>Comparative genomic study of the Penicillium genus elucidates a diverse pangenome and 15 lateral gene transfer events.</title>
        <authorList>
            <person name="Petersen C."/>
            <person name="Sorensen T."/>
            <person name="Nielsen M.R."/>
            <person name="Sondergaard T.E."/>
            <person name="Sorensen J.L."/>
            <person name="Fitzpatrick D.A."/>
            <person name="Frisvad J.C."/>
            <person name="Nielsen K.L."/>
        </authorList>
    </citation>
    <scope>NUCLEOTIDE SEQUENCE</scope>
    <source>
        <strain evidence="2">IBT 29677</strain>
    </source>
</reference>
<reference evidence="2" key="1">
    <citation type="submission" date="2022-12" db="EMBL/GenBank/DDBJ databases">
        <authorList>
            <person name="Petersen C."/>
        </authorList>
    </citation>
    <scope>NUCLEOTIDE SEQUENCE</scope>
    <source>
        <strain evidence="2">IBT 29677</strain>
    </source>
</reference>
<feature type="domain" description="Aerobactin siderophore biosynthesis IucA/IucC N-terminal" evidence="1">
    <location>
        <begin position="90"/>
        <end position="155"/>
    </location>
</feature>
<dbReference type="InterPro" id="IPR007310">
    <property type="entry name" value="Aerobactin_biosyn_IucA/IucC_N"/>
</dbReference>
<keyword evidence="3" id="KW-1185">Reference proteome</keyword>
<dbReference type="GO" id="GO:0019290">
    <property type="term" value="P:siderophore biosynthetic process"/>
    <property type="evidence" value="ECO:0007669"/>
    <property type="project" value="InterPro"/>
</dbReference>
<comment type="caution">
    <text evidence="2">The sequence shown here is derived from an EMBL/GenBank/DDBJ whole genome shotgun (WGS) entry which is preliminary data.</text>
</comment>
<evidence type="ECO:0000313" key="3">
    <source>
        <dbReference type="Proteomes" id="UP001147747"/>
    </source>
</evidence>
<protein>
    <recommendedName>
        <fullName evidence="1">Aerobactin siderophore biosynthesis IucA/IucC N-terminal domain-containing protein</fullName>
    </recommendedName>
</protein>